<dbReference type="GO" id="GO:0009251">
    <property type="term" value="P:glucan catabolic process"/>
    <property type="evidence" value="ECO:0007669"/>
    <property type="project" value="TreeGrafter"/>
</dbReference>
<feature type="compositionally biased region" description="Acidic residues" evidence="1">
    <location>
        <begin position="19"/>
        <end position="30"/>
    </location>
</feature>
<feature type="transmembrane region" description="Helical" evidence="2">
    <location>
        <begin position="140"/>
        <end position="163"/>
    </location>
</feature>
<dbReference type="AlphaFoldDB" id="A0A8J9SX03"/>
<evidence type="ECO:0000313" key="3">
    <source>
        <dbReference type="EMBL" id="CAG9293184.1"/>
    </source>
</evidence>
<dbReference type="InterPro" id="IPR013320">
    <property type="entry name" value="ConA-like_dom_sf"/>
</dbReference>
<dbReference type="PANTHER" id="PTHR10963:SF24">
    <property type="entry name" value="GLYCOSIDASE C21B10.07-RELATED"/>
    <property type="match status" value="1"/>
</dbReference>
<keyword evidence="2" id="KW-1133">Transmembrane helix</keyword>
<evidence type="ECO:0008006" key="4">
    <source>
        <dbReference type="Google" id="ProtNLM"/>
    </source>
</evidence>
<feature type="region of interest" description="Disordered" evidence="1">
    <location>
        <begin position="1"/>
        <end position="30"/>
    </location>
</feature>
<sequence length="541" mass="60521">MKKADDTMIPNRSSTHFYDEDEDDDDEEDDLEELQFLQPSARQELRRADRLSVRLLAIPDEDEDEHDRVLRKSLRLLDNDLNGSSGLYDDESNGAVMRQNSGDINLKGGLVRRSSRASLRLSARPGEDGKTAGQRVCTMVGVAVAAVVLLLGIAGFIGVTVVGPPNQPVGPYQLVERQEGNDFFQFYDFYEGRDSAGSNGFLNYVSYDKATLREIVNVTYEDDVLDIYAQQRSTPEVGSNEAQTKQEPFIYMGSAPTPAGPRDSIRLEGNRRFNRGLFIIDIRHMPVGCGVWPAFWLTDEANWPVNGEIDIVEGVNYQSVAKTALHTTKTCIMDDIPLGTMTGGWDSAQGIPNAKTGIPDMTMREARNCFVYDPHQWLNQGCVAVDTEGGSLGVPLNAKGGGVFALEWDPINRHIRTWVFSPHLNVPDNLVDSIRTASLPDSERIVPDPDVWPLPYGFFAIGEGTNCPAYHFRHMRLVFNTAFCGSVAGNRFHIDCKKQVAANFSTCTDWIKSEPEELQEAYWKIRGVYVYERAWERTWSV</sequence>
<evidence type="ECO:0000256" key="1">
    <source>
        <dbReference type="SAM" id="MobiDB-lite"/>
    </source>
</evidence>
<gene>
    <name evidence="3" type="ORF">PTTT1_LOCUS50742</name>
</gene>
<reference evidence="3" key="1">
    <citation type="submission" date="2022-02" db="EMBL/GenBank/DDBJ databases">
        <authorList>
            <person name="Giguere J D."/>
        </authorList>
    </citation>
    <scope>NUCLEOTIDE SEQUENCE</scope>
    <source>
        <strain evidence="3">CCAP 1055/1</strain>
    </source>
</reference>
<organism evidence="3">
    <name type="scientific">Phaeodactylum tricornutum</name>
    <name type="common">Diatom</name>
    <dbReference type="NCBI Taxonomy" id="2850"/>
    <lineage>
        <taxon>Eukaryota</taxon>
        <taxon>Sar</taxon>
        <taxon>Stramenopiles</taxon>
        <taxon>Ochrophyta</taxon>
        <taxon>Bacillariophyta</taxon>
        <taxon>Bacillariophyceae</taxon>
        <taxon>Bacillariophycidae</taxon>
        <taxon>Naviculales</taxon>
        <taxon>Phaeodactylaceae</taxon>
        <taxon>Phaeodactylum</taxon>
    </lineage>
</organism>
<proteinExistence type="predicted"/>
<keyword evidence="2" id="KW-0472">Membrane</keyword>
<dbReference type="Gene3D" id="2.60.120.200">
    <property type="match status" value="1"/>
</dbReference>
<keyword evidence="2" id="KW-0812">Transmembrane</keyword>
<name>A0A8J9SX03_PHATR</name>
<dbReference type="InterPro" id="IPR050546">
    <property type="entry name" value="Glycosyl_Hydrlase_16"/>
</dbReference>
<dbReference type="Pfam" id="PF26113">
    <property type="entry name" value="GH16_XgeA"/>
    <property type="match status" value="1"/>
</dbReference>
<dbReference type="PANTHER" id="PTHR10963">
    <property type="entry name" value="GLYCOSYL HYDROLASE-RELATED"/>
    <property type="match status" value="1"/>
</dbReference>
<evidence type="ECO:0000256" key="2">
    <source>
        <dbReference type="SAM" id="Phobius"/>
    </source>
</evidence>
<dbReference type="EMBL" id="OU594948">
    <property type="protein sequence ID" value="CAG9293184.1"/>
    <property type="molecule type" value="Genomic_DNA"/>
</dbReference>
<dbReference type="Proteomes" id="UP000836788">
    <property type="component" value="Chromosome 7"/>
</dbReference>
<protein>
    <recommendedName>
        <fullName evidence="4">GH16 domain-containing protein</fullName>
    </recommendedName>
</protein>
<accession>A0A8J9SX03</accession>
<dbReference type="SUPFAM" id="SSF49899">
    <property type="entry name" value="Concanavalin A-like lectins/glucanases"/>
    <property type="match status" value="1"/>
</dbReference>